<organism evidence="2 3">
    <name type="scientific">Frigoriglobus tundricola</name>
    <dbReference type="NCBI Taxonomy" id="2774151"/>
    <lineage>
        <taxon>Bacteria</taxon>
        <taxon>Pseudomonadati</taxon>
        <taxon>Planctomycetota</taxon>
        <taxon>Planctomycetia</taxon>
        <taxon>Gemmatales</taxon>
        <taxon>Gemmataceae</taxon>
        <taxon>Frigoriglobus</taxon>
    </lineage>
</organism>
<feature type="domain" description="UPF0033" evidence="1">
    <location>
        <begin position="17"/>
        <end position="65"/>
    </location>
</feature>
<keyword evidence="3" id="KW-1185">Reference proteome</keyword>
<proteinExistence type="predicted"/>
<dbReference type="InterPro" id="IPR001455">
    <property type="entry name" value="TusA-like"/>
</dbReference>
<reference evidence="3" key="1">
    <citation type="submission" date="2020-05" db="EMBL/GenBank/DDBJ databases">
        <title>Frigoriglobus tundricola gen. nov., sp. nov., a psychrotolerant cellulolytic planctomycete of the family Gemmataceae with two divergent copies of 16S rRNA gene.</title>
        <authorList>
            <person name="Kulichevskaya I.S."/>
            <person name="Ivanova A.A."/>
            <person name="Naumoff D.G."/>
            <person name="Beletsky A.V."/>
            <person name="Rijpstra W.I.C."/>
            <person name="Sinninghe Damste J.S."/>
            <person name="Mardanov A.V."/>
            <person name="Ravin N.V."/>
            <person name="Dedysh S.N."/>
        </authorList>
    </citation>
    <scope>NUCLEOTIDE SEQUENCE [LARGE SCALE GENOMIC DNA]</scope>
    <source>
        <strain evidence="3">PL17</strain>
    </source>
</reference>
<protein>
    <recommendedName>
        <fullName evidence="1">UPF0033 domain-containing protein</fullName>
    </recommendedName>
</protein>
<accession>A0A6M5YZR1</accession>
<sequence>MPSETEEPDWDAGAMGCGDLVLGLRARLLPLAPGTMFRLRATDPAAPEDIPAWCRMTGHALASANHPVYIIRRKGA</sequence>
<dbReference type="InterPro" id="IPR036868">
    <property type="entry name" value="TusA-like_sf"/>
</dbReference>
<evidence type="ECO:0000313" key="3">
    <source>
        <dbReference type="Proteomes" id="UP000503447"/>
    </source>
</evidence>
<name>A0A6M5YZR1_9BACT</name>
<evidence type="ECO:0000259" key="1">
    <source>
        <dbReference type="Pfam" id="PF01206"/>
    </source>
</evidence>
<dbReference type="SUPFAM" id="SSF64307">
    <property type="entry name" value="SirA-like"/>
    <property type="match status" value="1"/>
</dbReference>
<evidence type="ECO:0000313" key="2">
    <source>
        <dbReference type="EMBL" id="QJW98946.1"/>
    </source>
</evidence>
<dbReference type="Gene3D" id="3.30.110.40">
    <property type="entry name" value="TusA-like domain"/>
    <property type="match status" value="1"/>
</dbReference>
<gene>
    <name evidence="2" type="ORF">FTUN_6541</name>
</gene>
<dbReference type="EMBL" id="CP053452">
    <property type="protein sequence ID" value="QJW98946.1"/>
    <property type="molecule type" value="Genomic_DNA"/>
</dbReference>
<dbReference type="Pfam" id="PF01206">
    <property type="entry name" value="TusA"/>
    <property type="match status" value="1"/>
</dbReference>
<dbReference type="CDD" id="cd00291">
    <property type="entry name" value="SirA_YedF_YeeD"/>
    <property type="match status" value="1"/>
</dbReference>
<dbReference type="Proteomes" id="UP000503447">
    <property type="component" value="Chromosome"/>
</dbReference>
<dbReference type="RefSeq" id="WP_171474013.1">
    <property type="nucleotide sequence ID" value="NZ_CP053452.2"/>
</dbReference>
<dbReference type="KEGG" id="ftj:FTUN_6541"/>
<dbReference type="AlphaFoldDB" id="A0A6M5YZR1"/>